<gene>
    <name evidence="2" type="ORF">C7410_10230</name>
    <name evidence="1" type="ORF">FHX59_003082</name>
</gene>
<comment type="caution">
    <text evidence="2">The sequence shown here is derived from an EMBL/GenBank/DDBJ whole genome shotgun (WGS) entry which is preliminary data.</text>
</comment>
<dbReference type="EMBL" id="JACHVZ010000008">
    <property type="protein sequence ID" value="MBB2928651.1"/>
    <property type="molecule type" value="Genomic_DNA"/>
</dbReference>
<dbReference type="AlphaFoldDB" id="A0A2U1AFW0"/>
<evidence type="ECO:0000313" key="2">
    <source>
        <dbReference type="EMBL" id="PYE27347.1"/>
    </source>
</evidence>
<dbReference type="Proteomes" id="UP000533533">
    <property type="component" value="Unassembled WGS sequence"/>
</dbReference>
<protein>
    <submittedName>
        <fullName evidence="1">Enoyl-CoA hydratase/carnithine racemase</fullName>
    </submittedName>
</protein>
<evidence type="ECO:0000313" key="3">
    <source>
        <dbReference type="Proteomes" id="UP000247772"/>
    </source>
</evidence>
<sequence length="48" mass="5069">MTDQLPQDVLIAVTISLTLYAEIGGGFELALNCDFIVAEPMADIGSLV</sequence>
<organism evidence="2 3">
    <name type="scientific">Paraburkholderia silvatlantica</name>
    <dbReference type="NCBI Taxonomy" id="321895"/>
    <lineage>
        <taxon>Bacteria</taxon>
        <taxon>Pseudomonadati</taxon>
        <taxon>Pseudomonadota</taxon>
        <taxon>Betaproteobacteria</taxon>
        <taxon>Burkholderiales</taxon>
        <taxon>Burkholderiaceae</taxon>
        <taxon>Paraburkholderia</taxon>
    </lineage>
</organism>
<dbReference type="Proteomes" id="UP000247772">
    <property type="component" value="Unassembled WGS sequence"/>
</dbReference>
<keyword evidence="4" id="KW-1185">Reference proteome</keyword>
<evidence type="ECO:0000313" key="4">
    <source>
        <dbReference type="Proteomes" id="UP000533533"/>
    </source>
</evidence>
<proteinExistence type="predicted"/>
<evidence type="ECO:0000313" key="1">
    <source>
        <dbReference type="EMBL" id="MBB2928651.1"/>
    </source>
</evidence>
<reference evidence="2 3" key="1">
    <citation type="submission" date="2018-06" db="EMBL/GenBank/DDBJ databases">
        <title>Genomic Encyclopedia of Type Strains, Phase IV (KMG-V): Genome sequencing to study the core and pangenomes of soil and plant-associated prokaryotes.</title>
        <authorList>
            <person name="Whitman W."/>
        </authorList>
    </citation>
    <scope>NUCLEOTIDE SEQUENCE [LARGE SCALE GENOMIC DNA]</scope>
    <source>
        <strain evidence="2 3">SRCL-318</strain>
        <strain evidence="1 4">SRMrh-85</strain>
    </source>
</reference>
<dbReference type="EMBL" id="QJSQ01000002">
    <property type="protein sequence ID" value="PYE27347.1"/>
    <property type="molecule type" value="Genomic_DNA"/>
</dbReference>
<name>A0A2U1AFW0_9BURK</name>
<dbReference type="RefSeq" id="WP_165822765.1">
    <property type="nucleotide sequence ID" value="NZ_JACHVZ010000008.1"/>
</dbReference>
<dbReference type="Gene3D" id="3.90.226.10">
    <property type="entry name" value="2-enoyl-CoA Hydratase, Chain A, domain 1"/>
    <property type="match status" value="1"/>
</dbReference>
<accession>A0A2U1AFW0</accession>